<name>D8K7L7_NITWC</name>
<feature type="transmembrane region" description="Helical" evidence="1">
    <location>
        <begin position="6"/>
        <end position="25"/>
    </location>
</feature>
<evidence type="ECO:0000313" key="3">
    <source>
        <dbReference type="Proteomes" id="UP000000393"/>
    </source>
</evidence>
<accession>D8K7L7</accession>
<organism evidence="2 3">
    <name type="scientific">Nitrosococcus watsoni (strain C-113)</name>
    <dbReference type="NCBI Taxonomy" id="105559"/>
    <lineage>
        <taxon>Bacteria</taxon>
        <taxon>Pseudomonadati</taxon>
        <taxon>Pseudomonadota</taxon>
        <taxon>Gammaproteobacteria</taxon>
        <taxon>Chromatiales</taxon>
        <taxon>Chromatiaceae</taxon>
        <taxon>Nitrosococcus</taxon>
    </lineage>
</organism>
<sequence>MLKKSILYVAFFFCISLLGLILSCGPGSEYFKRGRAENVIRYSADGPLAQFGILSPARVYGSDGYLVAEGKVVMDGRETSGEEISAQIVLLETQ</sequence>
<dbReference type="KEGG" id="nwa:Nwat_2061"/>
<evidence type="ECO:0008006" key="4">
    <source>
        <dbReference type="Google" id="ProtNLM"/>
    </source>
</evidence>
<dbReference type="HOGENOM" id="CLU_152521_0_0_6"/>
<dbReference type="AlphaFoldDB" id="D8K7L7"/>
<dbReference type="Proteomes" id="UP000000393">
    <property type="component" value="Chromosome"/>
</dbReference>
<gene>
    <name evidence="2" type="ordered locus">Nwat_2061</name>
</gene>
<dbReference type="RefSeq" id="WP_013220985.1">
    <property type="nucleotide sequence ID" value="NC_014315.1"/>
</dbReference>
<keyword evidence="1" id="KW-1133">Transmembrane helix</keyword>
<keyword evidence="1" id="KW-0472">Membrane</keyword>
<dbReference type="PROSITE" id="PS51257">
    <property type="entry name" value="PROKAR_LIPOPROTEIN"/>
    <property type="match status" value="1"/>
</dbReference>
<protein>
    <recommendedName>
        <fullName evidence="4">Lipoprotein</fullName>
    </recommendedName>
</protein>
<evidence type="ECO:0000256" key="1">
    <source>
        <dbReference type="SAM" id="Phobius"/>
    </source>
</evidence>
<keyword evidence="1" id="KW-0812">Transmembrane</keyword>
<reference evidence="2 3" key="1">
    <citation type="submission" date="2010-06" db="EMBL/GenBank/DDBJ databases">
        <title>Complete sequence of chromosome of Nitrosococcus watsoni C-113.</title>
        <authorList>
            <consortium name="US DOE Joint Genome Institute"/>
            <person name="Lucas S."/>
            <person name="Copeland A."/>
            <person name="Lapidus A."/>
            <person name="Cheng J.-F."/>
            <person name="Bruce D."/>
            <person name="Goodwin L."/>
            <person name="Pitluck S."/>
            <person name="Malfatti S.A."/>
            <person name="Chain P.S.G."/>
            <person name="Land M."/>
            <person name="Hauser L."/>
            <person name="Kyrpides N."/>
            <person name="Ivanova N."/>
            <person name="Cambell M.A."/>
            <person name="Heidelberg J.F."/>
            <person name="Klotz M.G."/>
            <person name="Woyke T."/>
        </authorList>
    </citation>
    <scope>NUCLEOTIDE SEQUENCE [LARGE SCALE GENOMIC DNA]</scope>
    <source>
        <strain evidence="2 3">C-113</strain>
    </source>
</reference>
<proteinExistence type="predicted"/>
<dbReference type="EMBL" id="CP002086">
    <property type="protein sequence ID" value="ADJ28894.1"/>
    <property type="molecule type" value="Genomic_DNA"/>
</dbReference>
<evidence type="ECO:0000313" key="2">
    <source>
        <dbReference type="EMBL" id="ADJ28894.1"/>
    </source>
</evidence>
<keyword evidence="3" id="KW-1185">Reference proteome</keyword>